<dbReference type="EMBL" id="LFMY01000020">
    <property type="protein sequence ID" value="OKL55532.1"/>
    <property type="molecule type" value="Genomic_DNA"/>
</dbReference>
<feature type="compositionally biased region" description="Basic and acidic residues" evidence="1">
    <location>
        <begin position="436"/>
        <end position="455"/>
    </location>
</feature>
<dbReference type="GO" id="GO:0000981">
    <property type="term" value="F:DNA-binding transcription factor activity, RNA polymerase II-specific"/>
    <property type="evidence" value="ECO:0007669"/>
    <property type="project" value="TreeGrafter"/>
</dbReference>
<dbReference type="PANTHER" id="PTHR47657">
    <property type="entry name" value="STEROL REGULATORY ELEMENT-BINDING PROTEIN ECM22"/>
    <property type="match status" value="1"/>
</dbReference>
<accession>A0A1Q5Q6R3</accession>
<proteinExistence type="predicted"/>
<reference evidence="2 3" key="1">
    <citation type="submission" date="2015-06" db="EMBL/GenBank/DDBJ databases">
        <title>Talaromyces atroroseus IBT 11181 draft genome.</title>
        <authorList>
            <person name="Rasmussen K.B."/>
            <person name="Rasmussen S."/>
            <person name="Petersen B."/>
            <person name="Sicheritz-Ponten T."/>
            <person name="Mortensen U.H."/>
            <person name="Thrane U."/>
        </authorList>
    </citation>
    <scope>NUCLEOTIDE SEQUENCE [LARGE SCALE GENOMIC DNA]</scope>
    <source>
        <strain evidence="2 3">IBT 11181</strain>
    </source>
</reference>
<evidence type="ECO:0000313" key="3">
    <source>
        <dbReference type="Proteomes" id="UP000214365"/>
    </source>
</evidence>
<sequence>MVSQLSEVNKDPEHLSIQDAWFYPDDFDSDLKGVDLSDRFIHETINAAWEYARCVIPHFTNWGRYVSFVRVLVIAVVTEFRGDLIDPTSDEILGYDVRELLYDLFGATVGHAEMEREFRTFLLFTSEKASHKRTSDFFRRYVNALASSPKNWFRLRDCDALARFTLAGALVCNDIDDFWFREDEFQILSEIADTLYDAVAFYKHRAEGETHSTFAYVDSDLRRESFHECRTLLWRLEVAWAHAPQFLCVLNFIRFFGGPIHMTTRRYRFVDDGLTLGTPETEDVIIQTRQNYKLWNRVDLDIDRPERKEVQDKFYAKSMSQNQFLIDGLAEILERDDSQHCNNCFYRTSYGAESPGICTYGCLRNFLPQSNNIYSTRWRSIHPPKINRLNNDDHIANRAQDVEIARKGELKIGRNASDVSVQPPETRYRFRSYRVSNDKSKEKEGQEAPHFEDRQGVATQSVGVQCDFDFSFAHSQTHSQTHISLDDLQLFHNFIVSTCNTISEDAAGRDLWKIHVVQWSLSFHSIRHLILALSSLHLSHEVPIRRDAYVQTADDHFTFGLRSVTAVLTDPSSRTCQQVYVSAVLICLVYFGRGPKIGEYLVFSDHGPAEWRVLLNGVRLIVESHRNEVFTGVLATNSQPTAHSISPLLRDGMDSHLLHVREVRDMVEREAQSDDQLTMFTLVIDDLMSAVVEVNAKLSAQCPPVGLTQVLMGWVYRLPDEFVNQLEQKEAISLIVFAHWAVLLKYMQSVWFMKGWDKHVVKGVGISLQSRFHTWIQWPMRQVEESFD</sequence>
<dbReference type="Pfam" id="PF11951">
    <property type="entry name" value="Fungal_trans_2"/>
    <property type="match status" value="1"/>
</dbReference>
<evidence type="ECO:0000313" key="2">
    <source>
        <dbReference type="EMBL" id="OKL55532.1"/>
    </source>
</evidence>
<feature type="region of interest" description="Disordered" evidence="1">
    <location>
        <begin position="435"/>
        <end position="455"/>
    </location>
</feature>
<dbReference type="Proteomes" id="UP000214365">
    <property type="component" value="Unassembled WGS sequence"/>
</dbReference>
<comment type="caution">
    <text evidence="2">The sequence shown here is derived from an EMBL/GenBank/DDBJ whole genome shotgun (WGS) entry which is preliminary data.</text>
</comment>
<dbReference type="GeneID" id="31008945"/>
<name>A0A1Q5Q6R3_TALAT</name>
<protein>
    <recommendedName>
        <fullName evidence="4">Transcription factor domain-containing protein</fullName>
    </recommendedName>
</protein>
<dbReference type="PANTHER" id="PTHR47657:SF13">
    <property type="entry name" value="ZN(2)-C6 FUNGAL-TYPE DOMAIN-CONTAINING PROTEIN-RELATED"/>
    <property type="match status" value="1"/>
</dbReference>
<dbReference type="STRING" id="1441469.A0A1Q5Q6R3"/>
<evidence type="ECO:0000256" key="1">
    <source>
        <dbReference type="SAM" id="MobiDB-lite"/>
    </source>
</evidence>
<dbReference type="OrthoDB" id="2821964at2759"/>
<dbReference type="RefSeq" id="XP_020115653.1">
    <property type="nucleotide sequence ID" value="XM_020264248.1"/>
</dbReference>
<keyword evidence="3" id="KW-1185">Reference proteome</keyword>
<dbReference type="AlphaFoldDB" id="A0A1Q5Q6R3"/>
<dbReference type="InterPro" id="IPR052400">
    <property type="entry name" value="Zn2-C6_fungal_TF"/>
</dbReference>
<dbReference type="InterPro" id="IPR021858">
    <property type="entry name" value="Fun_TF"/>
</dbReference>
<evidence type="ECO:0008006" key="4">
    <source>
        <dbReference type="Google" id="ProtNLM"/>
    </source>
</evidence>
<gene>
    <name evidence="2" type="ORF">UA08_09189</name>
</gene>
<organism evidence="2 3">
    <name type="scientific">Talaromyces atroroseus</name>
    <dbReference type="NCBI Taxonomy" id="1441469"/>
    <lineage>
        <taxon>Eukaryota</taxon>
        <taxon>Fungi</taxon>
        <taxon>Dikarya</taxon>
        <taxon>Ascomycota</taxon>
        <taxon>Pezizomycotina</taxon>
        <taxon>Eurotiomycetes</taxon>
        <taxon>Eurotiomycetidae</taxon>
        <taxon>Eurotiales</taxon>
        <taxon>Trichocomaceae</taxon>
        <taxon>Talaromyces</taxon>
        <taxon>Talaromyces sect. Trachyspermi</taxon>
    </lineage>
</organism>